<dbReference type="InterPro" id="IPR038731">
    <property type="entry name" value="RgtA/B/C-like"/>
</dbReference>
<comment type="subcellular location">
    <subcellularLocation>
        <location evidence="1">Cell membrane</location>
        <topology evidence="1">Multi-pass membrane protein</topology>
    </subcellularLocation>
</comment>
<dbReference type="EC" id="2.4.1.-" evidence="10"/>
<feature type="transmembrane region" description="Helical" evidence="8">
    <location>
        <begin position="344"/>
        <end position="364"/>
    </location>
</feature>
<feature type="transmembrane region" description="Helical" evidence="8">
    <location>
        <begin position="55"/>
        <end position="75"/>
    </location>
</feature>
<keyword evidence="2" id="KW-1003">Cell membrane</keyword>
<evidence type="ECO:0000259" key="9">
    <source>
        <dbReference type="Pfam" id="PF13231"/>
    </source>
</evidence>
<feature type="transmembrane region" description="Helical" evidence="8">
    <location>
        <begin position="245"/>
        <end position="262"/>
    </location>
</feature>
<organism evidence="10 11">
    <name type="scientific">Streptomyces spectabilis</name>
    <dbReference type="NCBI Taxonomy" id="68270"/>
    <lineage>
        <taxon>Bacteria</taxon>
        <taxon>Bacillati</taxon>
        <taxon>Actinomycetota</taxon>
        <taxon>Actinomycetes</taxon>
        <taxon>Kitasatosporales</taxon>
        <taxon>Streptomycetaceae</taxon>
        <taxon>Streptomyces</taxon>
    </lineage>
</organism>
<evidence type="ECO:0000313" key="11">
    <source>
        <dbReference type="Proteomes" id="UP000549009"/>
    </source>
</evidence>
<dbReference type="InterPro" id="IPR050297">
    <property type="entry name" value="LipidA_mod_glycosyltrf_83"/>
</dbReference>
<evidence type="ECO:0000256" key="1">
    <source>
        <dbReference type="ARBA" id="ARBA00004651"/>
    </source>
</evidence>
<dbReference type="GO" id="GO:0005886">
    <property type="term" value="C:plasma membrane"/>
    <property type="evidence" value="ECO:0007669"/>
    <property type="project" value="UniProtKB-SubCell"/>
</dbReference>
<protein>
    <submittedName>
        <fullName evidence="10">Mannosyltransferase</fullName>
        <ecNumber evidence="10">2.4.1.-</ecNumber>
    </submittedName>
</protein>
<feature type="transmembrane region" description="Helical" evidence="8">
    <location>
        <begin position="184"/>
        <end position="204"/>
    </location>
</feature>
<name>A0A7W8ERE1_STRST</name>
<dbReference type="GO" id="GO:0010041">
    <property type="term" value="P:response to iron(III) ion"/>
    <property type="evidence" value="ECO:0007669"/>
    <property type="project" value="TreeGrafter"/>
</dbReference>
<sequence length="525" mass="55650">MTGLPINRHAAELGFLLASFVLLEPAIAAVDTSSHASRPARTTAPPVASRRRRGHAWAVAAPGVLLSLVLGLWGVRREGTLWRDEAVTYDMARRGLPDLWHTLGNADAVHGLYYLLMRGLFALCGDVDPLLVLRLPSVAATAVAAAGVACLGRRLAGPRAGLLAGAAFASLPLVQRYAQEGRSYALVLAAVVWATYTLVCAVETRGPRLWVLYGVLMLTACLLHEFAVLALAAHAVALPRAARRRWSVAATAVTLGLAPLALLSHRQSAQVDWIGGPSWSAVLWSLGLWTLGLLAAVVVTGRPTSPRAARGTVSLPVLGLALLILPPLALGLVSLVKPLYVDRYVLYGQAGLALLLGAALDRLTRGARRRALAAIAMSVTAAVALMPLCLDIRAPESRVDDTTAAARALRDIGAPGDAVLYLPLRRRVWALPYPWAARGLHDIALDRSPAASHTLYGTEVAPGVLRARLVAESRVVVVTDPAGQPVDAVPGETVKRQVLAHHFEPCATRRAHGARIVLYARPGLC</sequence>
<dbReference type="PANTHER" id="PTHR33908:SF3">
    <property type="entry name" value="UNDECAPRENYL PHOSPHATE-ALPHA-4-AMINO-4-DEOXY-L-ARABINOSE ARABINOSYL TRANSFERASE"/>
    <property type="match status" value="1"/>
</dbReference>
<feature type="domain" description="Glycosyltransferase RgtA/B/C/D-like" evidence="9">
    <location>
        <begin position="114"/>
        <end position="261"/>
    </location>
</feature>
<feature type="transmembrane region" description="Helical" evidence="8">
    <location>
        <begin position="282"/>
        <end position="301"/>
    </location>
</feature>
<dbReference type="Proteomes" id="UP000549009">
    <property type="component" value="Unassembled WGS sequence"/>
</dbReference>
<evidence type="ECO:0000256" key="4">
    <source>
        <dbReference type="ARBA" id="ARBA00022679"/>
    </source>
</evidence>
<reference evidence="10 11" key="1">
    <citation type="submission" date="2020-08" db="EMBL/GenBank/DDBJ databases">
        <title>Genomic Encyclopedia of Type Strains, Phase III (KMG-III): the genomes of soil and plant-associated and newly described type strains.</title>
        <authorList>
            <person name="Whitman W."/>
        </authorList>
    </citation>
    <scope>NUCLEOTIDE SEQUENCE [LARGE SCALE GENOMIC DNA]</scope>
    <source>
        <strain evidence="10 11">CECT 3146</strain>
    </source>
</reference>
<keyword evidence="4 10" id="KW-0808">Transferase</keyword>
<dbReference type="PANTHER" id="PTHR33908">
    <property type="entry name" value="MANNOSYLTRANSFERASE YKCB-RELATED"/>
    <property type="match status" value="1"/>
</dbReference>
<dbReference type="EMBL" id="JACHJD010000002">
    <property type="protein sequence ID" value="MBB5102627.1"/>
    <property type="molecule type" value="Genomic_DNA"/>
</dbReference>
<dbReference type="GO" id="GO:0009103">
    <property type="term" value="P:lipopolysaccharide biosynthetic process"/>
    <property type="evidence" value="ECO:0007669"/>
    <property type="project" value="UniProtKB-ARBA"/>
</dbReference>
<comment type="caution">
    <text evidence="10">The sequence shown here is derived from an EMBL/GenBank/DDBJ whole genome shotgun (WGS) entry which is preliminary data.</text>
</comment>
<evidence type="ECO:0000256" key="5">
    <source>
        <dbReference type="ARBA" id="ARBA00022692"/>
    </source>
</evidence>
<dbReference type="AlphaFoldDB" id="A0A7W8ERE1"/>
<keyword evidence="6 8" id="KW-1133">Transmembrane helix</keyword>
<evidence type="ECO:0000256" key="6">
    <source>
        <dbReference type="ARBA" id="ARBA00022989"/>
    </source>
</evidence>
<accession>A0A7W8ERE1</accession>
<gene>
    <name evidence="10" type="ORF">FHS40_001680</name>
</gene>
<evidence type="ECO:0000256" key="8">
    <source>
        <dbReference type="SAM" id="Phobius"/>
    </source>
</evidence>
<dbReference type="GO" id="GO:0016763">
    <property type="term" value="F:pentosyltransferase activity"/>
    <property type="evidence" value="ECO:0007669"/>
    <property type="project" value="TreeGrafter"/>
</dbReference>
<evidence type="ECO:0000256" key="3">
    <source>
        <dbReference type="ARBA" id="ARBA00022676"/>
    </source>
</evidence>
<dbReference type="RefSeq" id="WP_229879108.1">
    <property type="nucleotide sequence ID" value="NZ_BMSQ01000010.1"/>
</dbReference>
<keyword evidence="3 10" id="KW-0328">Glycosyltransferase</keyword>
<feature type="transmembrane region" description="Helical" evidence="8">
    <location>
        <begin position="371"/>
        <end position="388"/>
    </location>
</feature>
<evidence type="ECO:0000313" key="10">
    <source>
        <dbReference type="EMBL" id="MBB5102627.1"/>
    </source>
</evidence>
<evidence type="ECO:0000256" key="7">
    <source>
        <dbReference type="ARBA" id="ARBA00023136"/>
    </source>
</evidence>
<feature type="transmembrane region" description="Helical" evidence="8">
    <location>
        <begin position="313"/>
        <end position="332"/>
    </location>
</feature>
<proteinExistence type="predicted"/>
<keyword evidence="7 8" id="KW-0472">Membrane</keyword>
<feature type="transmembrane region" description="Helical" evidence="8">
    <location>
        <begin position="210"/>
        <end position="233"/>
    </location>
</feature>
<dbReference type="Pfam" id="PF13231">
    <property type="entry name" value="PMT_2"/>
    <property type="match status" value="1"/>
</dbReference>
<keyword evidence="5 8" id="KW-0812">Transmembrane</keyword>
<keyword evidence="11" id="KW-1185">Reference proteome</keyword>
<evidence type="ECO:0000256" key="2">
    <source>
        <dbReference type="ARBA" id="ARBA00022475"/>
    </source>
</evidence>